<feature type="domain" description="PAC" evidence="8">
    <location>
        <begin position="730"/>
        <end position="782"/>
    </location>
</feature>
<feature type="domain" description="PAC" evidence="8">
    <location>
        <begin position="589"/>
        <end position="641"/>
    </location>
</feature>
<dbReference type="PANTHER" id="PTHR43304">
    <property type="entry name" value="PHYTOCHROME-LIKE PROTEIN CPH1"/>
    <property type="match status" value="1"/>
</dbReference>
<feature type="domain" description="PAC" evidence="8">
    <location>
        <begin position="462"/>
        <end position="514"/>
    </location>
</feature>
<dbReference type="Pfam" id="PF08448">
    <property type="entry name" value="PAS_4"/>
    <property type="match status" value="1"/>
</dbReference>
<dbReference type="GO" id="GO:0006355">
    <property type="term" value="P:regulation of DNA-templated transcription"/>
    <property type="evidence" value="ECO:0007669"/>
    <property type="project" value="InterPro"/>
</dbReference>
<evidence type="ECO:0000259" key="8">
    <source>
        <dbReference type="PROSITE" id="PS50113"/>
    </source>
</evidence>
<evidence type="ECO:0000256" key="5">
    <source>
        <dbReference type="ARBA" id="ARBA00022777"/>
    </source>
</evidence>
<dbReference type="Pfam" id="PF13426">
    <property type="entry name" value="PAS_9"/>
    <property type="match status" value="1"/>
</dbReference>
<dbReference type="InterPro" id="IPR013655">
    <property type="entry name" value="PAS_fold_3"/>
</dbReference>
<dbReference type="SUPFAM" id="SSF55874">
    <property type="entry name" value="ATPase domain of HSP90 chaperone/DNA topoisomerase II/histidine kinase"/>
    <property type="match status" value="1"/>
</dbReference>
<keyword evidence="10" id="KW-1185">Reference proteome</keyword>
<dbReference type="Proteomes" id="UP000198858">
    <property type="component" value="Chromosome I"/>
</dbReference>
<name>A0A1H1R3T9_9FLAO</name>
<dbReference type="STRING" id="1250231.SAMN04488552_2745"/>
<dbReference type="InterPro" id="IPR003594">
    <property type="entry name" value="HATPase_dom"/>
</dbReference>
<evidence type="ECO:0000259" key="6">
    <source>
        <dbReference type="PROSITE" id="PS50109"/>
    </source>
</evidence>
<organism evidence="9 10">
    <name type="scientific">Christiangramia echinicola</name>
    <dbReference type="NCBI Taxonomy" id="279359"/>
    <lineage>
        <taxon>Bacteria</taxon>
        <taxon>Pseudomonadati</taxon>
        <taxon>Bacteroidota</taxon>
        <taxon>Flavobacteriia</taxon>
        <taxon>Flavobacteriales</taxon>
        <taxon>Flavobacteriaceae</taxon>
        <taxon>Christiangramia</taxon>
    </lineage>
</organism>
<dbReference type="CDD" id="cd00130">
    <property type="entry name" value="PAS"/>
    <property type="match status" value="5"/>
</dbReference>
<keyword evidence="5" id="KW-0418">Kinase</keyword>
<dbReference type="SMART" id="SM00086">
    <property type="entry name" value="PAC"/>
    <property type="match status" value="4"/>
</dbReference>
<dbReference type="InterPro" id="IPR004358">
    <property type="entry name" value="Sig_transdc_His_kin-like_C"/>
</dbReference>
<evidence type="ECO:0000256" key="4">
    <source>
        <dbReference type="ARBA" id="ARBA00022679"/>
    </source>
</evidence>
<dbReference type="InterPro" id="IPR000014">
    <property type="entry name" value="PAS"/>
</dbReference>
<evidence type="ECO:0000259" key="7">
    <source>
        <dbReference type="PROSITE" id="PS50112"/>
    </source>
</evidence>
<comment type="catalytic activity">
    <reaction evidence="1">
        <text>ATP + protein L-histidine = ADP + protein N-phospho-L-histidine.</text>
        <dbReference type="EC" id="2.7.13.3"/>
    </reaction>
</comment>
<dbReference type="InterPro" id="IPR001610">
    <property type="entry name" value="PAC"/>
</dbReference>
<evidence type="ECO:0000256" key="3">
    <source>
        <dbReference type="ARBA" id="ARBA00022553"/>
    </source>
</evidence>
<dbReference type="AlphaFoldDB" id="A0A1H1R3T9"/>
<keyword evidence="4" id="KW-0808">Transferase</keyword>
<feature type="domain" description="PAS" evidence="7">
    <location>
        <begin position="642"/>
        <end position="687"/>
    </location>
</feature>
<dbReference type="EC" id="2.7.13.3" evidence="2"/>
<feature type="domain" description="PAS" evidence="7">
    <location>
        <begin position="515"/>
        <end position="585"/>
    </location>
</feature>
<dbReference type="Pfam" id="PF08447">
    <property type="entry name" value="PAS_3"/>
    <property type="match status" value="2"/>
</dbReference>
<feature type="domain" description="PAS" evidence="7">
    <location>
        <begin position="383"/>
        <end position="425"/>
    </location>
</feature>
<accession>A0A1H1R3T9</accession>
<dbReference type="InterPro" id="IPR005467">
    <property type="entry name" value="His_kinase_dom"/>
</dbReference>
<evidence type="ECO:0000313" key="9">
    <source>
        <dbReference type="EMBL" id="SDS30383.1"/>
    </source>
</evidence>
<dbReference type="InterPro" id="IPR000700">
    <property type="entry name" value="PAS-assoc_C"/>
</dbReference>
<dbReference type="PROSITE" id="PS50113">
    <property type="entry name" value="PAC"/>
    <property type="match status" value="3"/>
</dbReference>
<evidence type="ECO:0000313" key="10">
    <source>
        <dbReference type="Proteomes" id="UP000198858"/>
    </source>
</evidence>
<dbReference type="NCBIfam" id="TIGR00229">
    <property type="entry name" value="sensory_box"/>
    <property type="match status" value="5"/>
</dbReference>
<dbReference type="RefSeq" id="WP_089663349.1">
    <property type="nucleotide sequence ID" value="NZ_LT629745.1"/>
</dbReference>
<dbReference type="InterPro" id="IPR036890">
    <property type="entry name" value="HATPase_C_sf"/>
</dbReference>
<dbReference type="SMART" id="SM00387">
    <property type="entry name" value="HATPase_c"/>
    <property type="match status" value="1"/>
</dbReference>
<dbReference type="SUPFAM" id="SSF55785">
    <property type="entry name" value="PYP-like sensor domain (PAS domain)"/>
    <property type="match status" value="5"/>
</dbReference>
<feature type="domain" description="Histidine kinase" evidence="6">
    <location>
        <begin position="800"/>
        <end position="1013"/>
    </location>
</feature>
<dbReference type="Gene3D" id="3.30.565.10">
    <property type="entry name" value="Histidine kinase-like ATPase, C-terminal domain"/>
    <property type="match status" value="1"/>
</dbReference>
<evidence type="ECO:0000256" key="1">
    <source>
        <dbReference type="ARBA" id="ARBA00000085"/>
    </source>
</evidence>
<sequence>MIYGVMDRVFSLIRENQDIFEFTQVNALDGYLVFNLNDPHAIWLNPKLRSVLGYDPQQFENEEHTSKFLDEENLNYLKSLEKGSTRIFLKHKQGYKLRLSGSVKRVTEDGSTYLFLGCNQIEQTPELKQKLLRKIRRYEKIIEGAELGNWQWNIQTGETIFSDNWAEVLGYSLEELEPTSVKTWEVLAHSEDLEKCNLELQRHFEGDTDYYQTEARMKNKSGNWVWVRDKGKVVTWTKDGEPEWMTGFHVDVTEEISRLEIKKLFIDQAPSAIAMFDMNMVYIAASNKWLEDYNIQDKEIIGKRHYEVFPNISDEWKDIHKKCMQGEIHSKDEDCYIYADGTEQWISWEVRPWFTGENIIGGILMHTADITAIKFAEREVFKKQQLMETVLESIDVGIVACNENGELTLFNRATKDWHGLPPEQIPHERLSEYYGLYNLEGDRALDLSEIPLLKVLKNGKLENDEIMIKPIDGVKRKVSVNGSRLFNENGNLAGAVVAMHDITKRIEAEKKHRISQETFRGSFENAAIGMAIVKPDGKWLQINNRVSEIVGFSAEELRKKTFRDITHPEDLDLDLKLLNELIDGKRDHYHMDKRYYHKDGHLVYIHLAVSLVRDEQNKPLFFVSQITDISKEKLAEAKLKKTLLELEGLLEASTRVSIIGINPDGIIKVFNRGAENLLGYSKEEMIGIQTPAIIHSKKEMKSRSKEFAALYGEKHEGVDLFKAMATKSNFDTREWLYKPKYGNMFPVQLTITTIKDGDEIMGYLGVATNISKLKNAEKELSNILELTKDQNDRLKNFAHIVSHNLRSHSGNLGMLLDLYLEDHPEQKENQIIEMLYKASGNLKETIDHLNEVTVINTSVSETLVPVNLRKEVVNAKHSVAALIGNAQLELINDVPEDCYVKGIRAYMESILLNFTTNAIKYRAEERDSFVRFSIKEEKNFIRLIIEDNGLGIDLKKHRQKLFGMYKTFHNHKDSRGIGLFITKNQIEAMEGKIEVESTVNKGTKFIITLKKHE</sequence>
<protein>
    <recommendedName>
        <fullName evidence="2">histidine kinase</fullName>
        <ecNumber evidence="2">2.7.13.3</ecNumber>
    </recommendedName>
</protein>
<dbReference type="Pfam" id="PF00989">
    <property type="entry name" value="PAS"/>
    <property type="match status" value="1"/>
</dbReference>
<dbReference type="PRINTS" id="PR00344">
    <property type="entry name" value="BCTRLSENSOR"/>
</dbReference>
<dbReference type="GO" id="GO:0004673">
    <property type="term" value="F:protein histidine kinase activity"/>
    <property type="evidence" value="ECO:0007669"/>
    <property type="project" value="UniProtKB-EC"/>
</dbReference>
<dbReference type="Pfam" id="PF02518">
    <property type="entry name" value="HATPase_c"/>
    <property type="match status" value="1"/>
</dbReference>
<evidence type="ECO:0000256" key="2">
    <source>
        <dbReference type="ARBA" id="ARBA00012438"/>
    </source>
</evidence>
<keyword evidence="3" id="KW-0597">Phosphoprotein</keyword>
<dbReference type="InterPro" id="IPR013767">
    <property type="entry name" value="PAS_fold"/>
</dbReference>
<dbReference type="InterPro" id="IPR013656">
    <property type="entry name" value="PAS_4"/>
</dbReference>
<dbReference type="InterPro" id="IPR052162">
    <property type="entry name" value="Sensor_kinase/Photoreceptor"/>
</dbReference>
<dbReference type="SMART" id="SM00091">
    <property type="entry name" value="PAS"/>
    <property type="match status" value="5"/>
</dbReference>
<dbReference type="PROSITE" id="PS50109">
    <property type="entry name" value="HIS_KIN"/>
    <property type="match status" value="1"/>
</dbReference>
<dbReference type="EMBL" id="LT629745">
    <property type="protein sequence ID" value="SDS30383.1"/>
    <property type="molecule type" value="Genomic_DNA"/>
</dbReference>
<dbReference type="Gene3D" id="3.30.450.20">
    <property type="entry name" value="PAS domain"/>
    <property type="match status" value="5"/>
</dbReference>
<proteinExistence type="predicted"/>
<dbReference type="InterPro" id="IPR035965">
    <property type="entry name" value="PAS-like_dom_sf"/>
</dbReference>
<gene>
    <name evidence="9" type="ORF">SAMN04488552_2745</name>
</gene>
<reference evidence="9 10" key="1">
    <citation type="submission" date="2016-10" db="EMBL/GenBank/DDBJ databases">
        <authorList>
            <person name="Varghese N."/>
            <person name="Submissions S."/>
        </authorList>
    </citation>
    <scope>NUCLEOTIDE SEQUENCE [LARGE SCALE GENOMIC DNA]</scope>
    <source>
        <strain evidence="9 10">Mar_2010_102</strain>
    </source>
</reference>
<dbReference type="PROSITE" id="PS50112">
    <property type="entry name" value="PAS"/>
    <property type="match status" value="3"/>
</dbReference>
<dbReference type="PANTHER" id="PTHR43304:SF1">
    <property type="entry name" value="PAC DOMAIN-CONTAINING PROTEIN"/>
    <property type="match status" value="1"/>
</dbReference>